<dbReference type="Proteomes" id="UP001203284">
    <property type="component" value="Unassembled WGS sequence"/>
</dbReference>
<dbReference type="EMBL" id="JALKCH010000005">
    <property type="protein sequence ID" value="MCK0197184.1"/>
    <property type="molecule type" value="Genomic_DNA"/>
</dbReference>
<sequence>MKRHLITALAAAVALSVAVPAAYAQSPELKKFGTSNRNAQLKTHEQIRKEQVRKNAHRPVYEPLTHNLYKGKNSPGQKLKRAVTN</sequence>
<evidence type="ECO:0008006" key="5">
    <source>
        <dbReference type="Google" id="ProtNLM"/>
    </source>
</evidence>
<dbReference type="RefSeq" id="WP_247028800.1">
    <property type="nucleotide sequence ID" value="NZ_JALKCH010000005.1"/>
</dbReference>
<feature type="chain" id="PRO_5045798263" description="DUF4148 domain-containing protein" evidence="2">
    <location>
        <begin position="25"/>
        <end position="85"/>
    </location>
</feature>
<gene>
    <name evidence="3" type="ORF">MWN34_09690</name>
</gene>
<feature type="signal peptide" evidence="2">
    <location>
        <begin position="1"/>
        <end position="24"/>
    </location>
</feature>
<evidence type="ECO:0000313" key="3">
    <source>
        <dbReference type="EMBL" id="MCK0197184.1"/>
    </source>
</evidence>
<evidence type="ECO:0000256" key="2">
    <source>
        <dbReference type="SAM" id="SignalP"/>
    </source>
</evidence>
<keyword evidence="4" id="KW-1185">Reference proteome</keyword>
<evidence type="ECO:0000313" key="4">
    <source>
        <dbReference type="Proteomes" id="UP001203284"/>
    </source>
</evidence>
<evidence type="ECO:0000256" key="1">
    <source>
        <dbReference type="SAM" id="MobiDB-lite"/>
    </source>
</evidence>
<feature type="region of interest" description="Disordered" evidence="1">
    <location>
        <begin position="66"/>
        <end position="85"/>
    </location>
</feature>
<reference evidence="3 4" key="1">
    <citation type="submission" date="2022-04" db="EMBL/GenBank/DDBJ databases">
        <authorList>
            <person name="Grouzdev D.S."/>
            <person name="Pantiukh K.S."/>
            <person name="Krutkina M.S."/>
        </authorList>
    </citation>
    <scope>NUCLEOTIDE SEQUENCE [LARGE SCALE GENOMIC DNA]</scope>
    <source>
        <strain evidence="3 4">6x-1</strain>
    </source>
</reference>
<keyword evidence="2" id="KW-0732">Signal</keyword>
<comment type="caution">
    <text evidence="3">The sequence shown here is derived from an EMBL/GenBank/DDBJ whole genome shotgun (WGS) entry which is preliminary data.</text>
</comment>
<proteinExistence type="predicted"/>
<accession>A0ABT0DBA7</accession>
<organism evidence="3 4">
    <name type="scientific">Ancylobacter crimeensis</name>
    <dbReference type="NCBI Taxonomy" id="2579147"/>
    <lineage>
        <taxon>Bacteria</taxon>
        <taxon>Pseudomonadati</taxon>
        <taxon>Pseudomonadota</taxon>
        <taxon>Alphaproteobacteria</taxon>
        <taxon>Hyphomicrobiales</taxon>
        <taxon>Xanthobacteraceae</taxon>
        <taxon>Ancylobacter</taxon>
    </lineage>
</organism>
<name>A0ABT0DBA7_9HYPH</name>
<protein>
    <recommendedName>
        <fullName evidence="5">DUF4148 domain-containing protein</fullName>
    </recommendedName>
</protein>